<sequence>MQSADAFIQRMTRQMYQKFEKYWSDHSLILSMAVILDPRYKFQFVEYCYKKLNGYGSTESMHIRDCMFSLFNQYMLASSKTPTTITSTHGDMETDTSSKTSEAFRKADAFKDFDTFESFDFVTTAQKSQLELYLDEPRVDRMSNLDIFDFWKTKQSHYPQLSLMARDILTIPISTVASESAFSIGG</sequence>
<protein>
    <submittedName>
        <fullName evidence="4">Zinc finger BED domain-containing protein DAYSLEEPER-like</fullName>
    </submittedName>
</protein>
<name>A0A8B8ZQW6_PHODC</name>
<dbReference type="SUPFAM" id="SSF53098">
    <property type="entry name" value="Ribonuclease H-like"/>
    <property type="match status" value="1"/>
</dbReference>
<dbReference type="InterPro" id="IPR012337">
    <property type="entry name" value="RNaseH-like_sf"/>
</dbReference>
<dbReference type="GO" id="GO:0046983">
    <property type="term" value="F:protein dimerization activity"/>
    <property type="evidence" value="ECO:0007669"/>
    <property type="project" value="InterPro"/>
</dbReference>
<dbReference type="OrthoDB" id="1893698at2759"/>
<evidence type="ECO:0000259" key="1">
    <source>
        <dbReference type="Pfam" id="PF05699"/>
    </source>
</evidence>
<feature type="domain" description="hAT-like transposase RNase-H fold" evidence="2">
    <location>
        <begin position="2"/>
        <end position="74"/>
    </location>
</feature>
<evidence type="ECO:0000313" key="4">
    <source>
        <dbReference type="RefSeq" id="XP_038973874.1"/>
    </source>
</evidence>
<dbReference type="InterPro" id="IPR025525">
    <property type="entry name" value="hAT-like_transposase_RNase-H"/>
</dbReference>
<evidence type="ECO:0000313" key="3">
    <source>
        <dbReference type="Proteomes" id="UP000228380"/>
    </source>
</evidence>
<gene>
    <name evidence="4" type="primary">LOC103723377</name>
</gene>
<proteinExistence type="predicted"/>
<accession>A0A8B8ZQW6</accession>
<keyword evidence="3" id="KW-1185">Reference proteome</keyword>
<dbReference type="AlphaFoldDB" id="A0A8B8ZQW6"/>
<dbReference type="RefSeq" id="XP_038973874.1">
    <property type="nucleotide sequence ID" value="XM_039117946.1"/>
</dbReference>
<dbReference type="KEGG" id="pda:103723377"/>
<organism evidence="3 4">
    <name type="scientific">Phoenix dactylifera</name>
    <name type="common">Date palm</name>
    <dbReference type="NCBI Taxonomy" id="42345"/>
    <lineage>
        <taxon>Eukaryota</taxon>
        <taxon>Viridiplantae</taxon>
        <taxon>Streptophyta</taxon>
        <taxon>Embryophyta</taxon>
        <taxon>Tracheophyta</taxon>
        <taxon>Spermatophyta</taxon>
        <taxon>Magnoliopsida</taxon>
        <taxon>Liliopsida</taxon>
        <taxon>Arecaceae</taxon>
        <taxon>Coryphoideae</taxon>
        <taxon>Phoeniceae</taxon>
        <taxon>Phoenix</taxon>
    </lineage>
</organism>
<dbReference type="GeneID" id="103723377"/>
<dbReference type="GO" id="GO:0003677">
    <property type="term" value="F:DNA binding"/>
    <property type="evidence" value="ECO:0007669"/>
    <property type="project" value="InterPro"/>
</dbReference>
<dbReference type="PANTHER" id="PTHR23272">
    <property type="entry name" value="BED FINGER-RELATED"/>
    <property type="match status" value="1"/>
</dbReference>
<dbReference type="Pfam" id="PF14372">
    <property type="entry name" value="hAT-like_RNase-H"/>
    <property type="match status" value="1"/>
</dbReference>
<evidence type="ECO:0000259" key="2">
    <source>
        <dbReference type="Pfam" id="PF14372"/>
    </source>
</evidence>
<feature type="domain" description="HAT C-terminal dimerisation" evidence="1">
    <location>
        <begin position="130"/>
        <end position="185"/>
    </location>
</feature>
<dbReference type="InterPro" id="IPR008906">
    <property type="entry name" value="HATC_C_dom"/>
</dbReference>
<reference evidence="4" key="1">
    <citation type="submission" date="2025-08" db="UniProtKB">
        <authorList>
            <consortium name="RefSeq"/>
        </authorList>
    </citation>
    <scope>IDENTIFICATION</scope>
    <source>
        <tissue evidence="4">Young leaves</tissue>
    </source>
</reference>
<dbReference type="Proteomes" id="UP000228380">
    <property type="component" value="Unplaced"/>
</dbReference>
<dbReference type="Pfam" id="PF05699">
    <property type="entry name" value="Dimer_Tnp_hAT"/>
    <property type="match status" value="1"/>
</dbReference>
<dbReference type="PANTHER" id="PTHR23272:SF167">
    <property type="entry name" value="ZINC FINGER BED DOMAIN-CONTAINING PROTEIN RICESLEEPER 2-LIKE"/>
    <property type="match status" value="1"/>
</dbReference>